<dbReference type="AlphaFoldDB" id="A0A193GM46"/>
<feature type="signal peptide" evidence="1">
    <location>
        <begin position="1"/>
        <end position="26"/>
    </location>
</feature>
<keyword evidence="3" id="KW-1185">Reference proteome</keyword>
<accession>A0A193GM46</accession>
<dbReference type="Pfam" id="PF10670">
    <property type="entry name" value="DUF4198"/>
    <property type="match status" value="1"/>
</dbReference>
<dbReference type="STRING" id="463014.BAU07_09000"/>
<dbReference type="Proteomes" id="UP000091926">
    <property type="component" value="Chromosome"/>
</dbReference>
<evidence type="ECO:0000256" key="1">
    <source>
        <dbReference type="SAM" id="SignalP"/>
    </source>
</evidence>
<evidence type="ECO:0000313" key="3">
    <source>
        <dbReference type="Proteomes" id="UP000091926"/>
    </source>
</evidence>
<evidence type="ECO:0000313" key="2">
    <source>
        <dbReference type="EMBL" id="ANN80354.1"/>
    </source>
</evidence>
<dbReference type="EMBL" id="CP016172">
    <property type="protein sequence ID" value="ANN80354.1"/>
    <property type="molecule type" value="Genomic_DNA"/>
</dbReference>
<feature type="chain" id="PRO_5008259137" evidence="1">
    <location>
        <begin position="27"/>
        <end position="271"/>
    </location>
</feature>
<dbReference type="KEGG" id="bfz:BAU07_09000"/>
<dbReference type="OrthoDB" id="5943at2"/>
<sequence length="271" mass="29149">MLPHRKTLAAAFLLSAAMSLPMAARAHDMWIVPSSTVLSGDTGWVTVDAAVGNDKFYFNHAPLRLDGLQIAGPAGAAVTPENVGRGKLRSTFDVPLAQQGTYRIAVVNDGVFARWKQDGQTKRYVGKPDGLAQAIPAQAQDLEVVQSLGRVETFVTQGKPTPLPPVGKGLELVPVTHPNDLFSGEPATFELRLDGRPAAGHEVTVVPAGGRYRDRTGEIALKTDKDGLVRITWPAPGLYWLQADAQDDKVSVPQASKRRLMYAATLEVLQP</sequence>
<dbReference type="InterPro" id="IPR019613">
    <property type="entry name" value="DUF4198"/>
</dbReference>
<protein>
    <submittedName>
        <fullName evidence="2">ABC transporter permease</fullName>
    </submittedName>
</protein>
<reference evidence="2 3" key="1">
    <citation type="submission" date="2016-06" db="EMBL/GenBank/DDBJ databases">
        <title>Complete genome sequences of Bordetella bronchialis and Bordetella flabilis.</title>
        <authorList>
            <person name="LiPuma J.J."/>
            <person name="Spilker T."/>
        </authorList>
    </citation>
    <scope>NUCLEOTIDE SEQUENCE [LARGE SCALE GENOMIC DNA]</scope>
    <source>
        <strain evidence="2 3">AU10664</strain>
    </source>
</reference>
<gene>
    <name evidence="2" type="ORF">BAU07_09000</name>
</gene>
<proteinExistence type="predicted"/>
<keyword evidence="1" id="KW-0732">Signal</keyword>
<organism evidence="2 3">
    <name type="scientific">Bordetella flabilis</name>
    <dbReference type="NCBI Taxonomy" id="463014"/>
    <lineage>
        <taxon>Bacteria</taxon>
        <taxon>Pseudomonadati</taxon>
        <taxon>Pseudomonadota</taxon>
        <taxon>Betaproteobacteria</taxon>
        <taxon>Burkholderiales</taxon>
        <taxon>Alcaligenaceae</taxon>
        <taxon>Bordetella</taxon>
    </lineage>
</organism>
<name>A0A193GM46_9BORD</name>